<organism evidence="5 6">
    <name type="scientific">Meganyctiphanes norvegica</name>
    <name type="common">Northern krill</name>
    <name type="synonym">Thysanopoda norvegica</name>
    <dbReference type="NCBI Taxonomy" id="48144"/>
    <lineage>
        <taxon>Eukaryota</taxon>
        <taxon>Metazoa</taxon>
        <taxon>Ecdysozoa</taxon>
        <taxon>Arthropoda</taxon>
        <taxon>Crustacea</taxon>
        <taxon>Multicrustacea</taxon>
        <taxon>Malacostraca</taxon>
        <taxon>Eumalacostraca</taxon>
        <taxon>Eucarida</taxon>
        <taxon>Euphausiacea</taxon>
        <taxon>Euphausiidae</taxon>
        <taxon>Meganyctiphanes</taxon>
    </lineage>
</organism>
<dbReference type="InterPro" id="IPR000504">
    <property type="entry name" value="RRM_dom"/>
</dbReference>
<dbReference type="InterPro" id="IPR012677">
    <property type="entry name" value="Nucleotide-bd_a/b_plait_sf"/>
</dbReference>
<dbReference type="Proteomes" id="UP001497623">
    <property type="component" value="Unassembled WGS sequence"/>
</dbReference>
<accession>A0AAV2QLF8</accession>
<dbReference type="SUPFAM" id="SSF54928">
    <property type="entry name" value="RNA-binding domain, RBD"/>
    <property type="match status" value="1"/>
</dbReference>
<reference evidence="5 6" key="1">
    <citation type="submission" date="2024-05" db="EMBL/GenBank/DDBJ databases">
        <authorList>
            <person name="Wallberg A."/>
        </authorList>
    </citation>
    <scope>NUCLEOTIDE SEQUENCE [LARGE SCALE GENOMIC DNA]</scope>
</reference>
<keyword evidence="1 2" id="KW-0694">RNA-binding</keyword>
<dbReference type="Pfam" id="PF00076">
    <property type="entry name" value="RRM_1"/>
    <property type="match status" value="1"/>
</dbReference>
<gene>
    <name evidence="5" type="ORF">MNOR_LOCUS12910</name>
</gene>
<feature type="region of interest" description="Disordered" evidence="3">
    <location>
        <begin position="44"/>
        <end position="63"/>
    </location>
</feature>
<dbReference type="PROSITE" id="PS50102">
    <property type="entry name" value="RRM"/>
    <property type="match status" value="1"/>
</dbReference>
<feature type="region of interest" description="Disordered" evidence="3">
    <location>
        <begin position="149"/>
        <end position="238"/>
    </location>
</feature>
<evidence type="ECO:0000313" key="6">
    <source>
        <dbReference type="Proteomes" id="UP001497623"/>
    </source>
</evidence>
<evidence type="ECO:0000256" key="3">
    <source>
        <dbReference type="SAM" id="MobiDB-lite"/>
    </source>
</evidence>
<feature type="compositionally biased region" description="Basic and acidic residues" evidence="3">
    <location>
        <begin position="169"/>
        <end position="238"/>
    </location>
</feature>
<evidence type="ECO:0000313" key="5">
    <source>
        <dbReference type="EMBL" id="CAL4086094.1"/>
    </source>
</evidence>
<dbReference type="PANTHER" id="PTHR23236">
    <property type="entry name" value="EUKARYOTIC TRANSLATION INITIATION FACTOR 4B/4H"/>
    <property type="match status" value="1"/>
</dbReference>
<keyword evidence="6" id="KW-1185">Reference proteome</keyword>
<evidence type="ECO:0000256" key="1">
    <source>
        <dbReference type="ARBA" id="ARBA00022884"/>
    </source>
</evidence>
<dbReference type="PANTHER" id="PTHR23236:SF11">
    <property type="entry name" value="EUKARYOTIC TRANSLATION INITIATION FACTOR 4H"/>
    <property type="match status" value="1"/>
</dbReference>
<dbReference type="InterPro" id="IPR035979">
    <property type="entry name" value="RBD_domain_sf"/>
</dbReference>
<evidence type="ECO:0000259" key="4">
    <source>
        <dbReference type="PROSITE" id="PS50102"/>
    </source>
</evidence>
<sequence>MSSNKGKHFELEEFSLNKFLTNILSNTNLQGMLDLMTRWSKEQGGYNENDDTDAATGRDNNVGRTRGRVVHSAAIPLKKSIENSAVRNLFDDQSPSRFFFGIQVKSIRLPKEGGENGRFKGFGYVEFETRNDLVEALNKNEDAMGNRKIRVDIAEGESGPRRGGGFSDRGPREEFEDRSGGVSDWRRAPPPERSERSPPRRGGFEDRDDRRGGGGGFGDRDRGSGGGFGDRDRGSGGG</sequence>
<dbReference type="AlphaFoldDB" id="A0AAV2QLF8"/>
<feature type="non-terminal residue" evidence="5">
    <location>
        <position position="238"/>
    </location>
</feature>
<proteinExistence type="predicted"/>
<feature type="domain" description="RRM" evidence="4">
    <location>
        <begin position="68"/>
        <end position="156"/>
    </location>
</feature>
<protein>
    <recommendedName>
        <fullName evidence="4">RRM domain-containing protein</fullName>
    </recommendedName>
</protein>
<dbReference type="Gene3D" id="3.30.70.330">
    <property type="match status" value="1"/>
</dbReference>
<dbReference type="GO" id="GO:0003723">
    <property type="term" value="F:RNA binding"/>
    <property type="evidence" value="ECO:0007669"/>
    <property type="project" value="UniProtKB-UniRule"/>
</dbReference>
<name>A0AAV2QLF8_MEGNR</name>
<dbReference type="EMBL" id="CAXKWB010007212">
    <property type="protein sequence ID" value="CAL4086094.1"/>
    <property type="molecule type" value="Genomic_DNA"/>
</dbReference>
<comment type="caution">
    <text evidence="5">The sequence shown here is derived from an EMBL/GenBank/DDBJ whole genome shotgun (WGS) entry which is preliminary data.</text>
</comment>
<evidence type="ECO:0000256" key="2">
    <source>
        <dbReference type="PROSITE-ProRule" id="PRU00176"/>
    </source>
</evidence>